<gene>
    <name evidence="8" type="primary">fadR</name>
    <name evidence="8" type="ORF">SAMEA3906486_03537</name>
</gene>
<dbReference type="InterPro" id="IPR050109">
    <property type="entry name" value="HTH-type_TetR-like_transc_reg"/>
</dbReference>
<dbReference type="InterPro" id="IPR009057">
    <property type="entry name" value="Homeodomain-like_sf"/>
</dbReference>
<dbReference type="PRINTS" id="PR00455">
    <property type="entry name" value="HTHTETR"/>
</dbReference>
<keyword evidence="2" id="KW-0805">Transcription regulation</keyword>
<keyword evidence="3" id="KW-0175">Coiled coil</keyword>
<dbReference type="STRING" id="288768.SAMEA3906486_03537"/>
<dbReference type="RefSeq" id="WP_066129882.1">
    <property type="nucleotide sequence ID" value="NZ_FKIF01000007.1"/>
</dbReference>
<evidence type="ECO:0000256" key="5">
    <source>
        <dbReference type="ARBA" id="ARBA00023163"/>
    </source>
</evidence>
<evidence type="ECO:0000256" key="3">
    <source>
        <dbReference type="ARBA" id="ARBA00023054"/>
    </source>
</evidence>
<dbReference type="InterPro" id="IPR036271">
    <property type="entry name" value="Tet_transcr_reg_TetR-rel_C_sf"/>
</dbReference>
<dbReference type="OrthoDB" id="9809772at2"/>
<dbReference type="GO" id="GO:0003700">
    <property type="term" value="F:DNA-binding transcription factor activity"/>
    <property type="evidence" value="ECO:0007669"/>
    <property type="project" value="TreeGrafter"/>
</dbReference>
<dbReference type="EMBL" id="FKIF01000007">
    <property type="protein sequence ID" value="SAI71441.1"/>
    <property type="molecule type" value="Genomic_DNA"/>
</dbReference>
<keyword evidence="9" id="KW-1185">Reference proteome</keyword>
<protein>
    <submittedName>
        <fullName evidence="8">TetR family transcriptional regulator</fullName>
    </submittedName>
</protein>
<dbReference type="Gene3D" id="1.10.357.10">
    <property type="entry name" value="Tetracycline Repressor, domain 2"/>
    <property type="match status" value="1"/>
</dbReference>
<dbReference type="Proteomes" id="UP000076848">
    <property type="component" value="Unassembled WGS sequence"/>
</dbReference>
<dbReference type="GO" id="GO:0000976">
    <property type="term" value="F:transcription cis-regulatory region binding"/>
    <property type="evidence" value="ECO:0007669"/>
    <property type="project" value="TreeGrafter"/>
</dbReference>
<dbReference type="InterPro" id="IPR023772">
    <property type="entry name" value="DNA-bd_HTH_TetR-type_CS"/>
</dbReference>
<keyword evidence="1" id="KW-0678">Repressor</keyword>
<dbReference type="PROSITE" id="PS01081">
    <property type="entry name" value="HTH_TETR_1"/>
    <property type="match status" value="1"/>
</dbReference>
<evidence type="ECO:0000256" key="4">
    <source>
        <dbReference type="ARBA" id="ARBA00023125"/>
    </source>
</evidence>
<evidence type="ECO:0000256" key="1">
    <source>
        <dbReference type="ARBA" id="ARBA00022491"/>
    </source>
</evidence>
<sequence>MTSSPDAKRPRTKPAETRRGELMDAALALFLDRGFDGTSVDEIVNRADVAKGTFYLYFKTKDDVLQALRERFVEQFLTRLEDAVAGRAADDWAGRLDAWIEAGIDLYLKEFALHDLVFHEFRPSHRHARNDNVVIAHLARLIEAGAQAGAWRSRNPRQTAAMVFSAVHGAVDQEIVSATRMGKEALTGEVLAFCRSAVGLPLRV</sequence>
<feature type="domain" description="HTH tetR-type" evidence="7">
    <location>
        <begin position="16"/>
        <end position="76"/>
    </location>
</feature>
<accession>A0A157SMD4</accession>
<proteinExistence type="predicted"/>
<feature type="DNA-binding region" description="H-T-H motif" evidence="6">
    <location>
        <begin position="39"/>
        <end position="58"/>
    </location>
</feature>
<dbReference type="AlphaFoldDB" id="A0A157SMD4"/>
<evidence type="ECO:0000313" key="8">
    <source>
        <dbReference type="EMBL" id="SAI71441.1"/>
    </source>
</evidence>
<keyword evidence="5" id="KW-0804">Transcription</keyword>
<dbReference type="InterPro" id="IPR001647">
    <property type="entry name" value="HTH_TetR"/>
</dbReference>
<keyword evidence="4 6" id="KW-0238">DNA-binding</keyword>
<organism evidence="8 9">
    <name type="scientific">Bordetella ansorpii</name>
    <dbReference type="NCBI Taxonomy" id="288768"/>
    <lineage>
        <taxon>Bacteria</taxon>
        <taxon>Pseudomonadati</taxon>
        <taxon>Pseudomonadota</taxon>
        <taxon>Betaproteobacteria</taxon>
        <taxon>Burkholderiales</taxon>
        <taxon>Alcaligenaceae</taxon>
        <taxon>Bordetella</taxon>
    </lineage>
</organism>
<dbReference type="SUPFAM" id="SSF48498">
    <property type="entry name" value="Tetracyclin repressor-like, C-terminal domain"/>
    <property type="match status" value="1"/>
</dbReference>
<evidence type="ECO:0000256" key="6">
    <source>
        <dbReference type="PROSITE-ProRule" id="PRU00335"/>
    </source>
</evidence>
<dbReference type="PANTHER" id="PTHR30055:SF183">
    <property type="entry name" value="NUCLEOID OCCLUSION FACTOR SLMA"/>
    <property type="match status" value="1"/>
</dbReference>
<evidence type="ECO:0000259" key="7">
    <source>
        <dbReference type="PROSITE" id="PS50977"/>
    </source>
</evidence>
<dbReference type="SUPFAM" id="SSF46689">
    <property type="entry name" value="Homeodomain-like"/>
    <property type="match status" value="1"/>
</dbReference>
<dbReference type="PANTHER" id="PTHR30055">
    <property type="entry name" value="HTH-TYPE TRANSCRIPTIONAL REGULATOR RUTR"/>
    <property type="match status" value="1"/>
</dbReference>
<evidence type="ECO:0000313" key="9">
    <source>
        <dbReference type="Proteomes" id="UP000076848"/>
    </source>
</evidence>
<evidence type="ECO:0000256" key="2">
    <source>
        <dbReference type="ARBA" id="ARBA00023015"/>
    </source>
</evidence>
<dbReference type="PROSITE" id="PS50977">
    <property type="entry name" value="HTH_TETR_2"/>
    <property type="match status" value="1"/>
</dbReference>
<dbReference type="Pfam" id="PF00440">
    <property type="entry name" value="TetR_N"/>
    <property type="match status" value="1"/>
</dbReference>
<reference evidence="8 9" key="1">
    <citation type="submission" date="2016-04" db="EMBL/GenBank/DDBJ databases">
        <authorList>
            <consortium name="Pathogen Informatics"/>
        </authorList>
    </citation>
    <scope>NUCLEOTIDE SEQUENCE [LARGE SCALE GENOMIC DNA]</scope>
    <source>
        <strain evidence="8 9">H050680373</strain>
    </source>
</reference>
<name>A0A157SMD4_9BORD</name>
<dbReference type="Gene3D" id="1.10.10.60">
    <property type="entry name" value="Homeodomain-like"/>
    <property type="match status" value="1"/>
</dbReference>